<dbReference type="Proteomes" id="UP000020681">
    <property type="component" value="Unassembled WGS sequence"/>
</dbReference>
<organism evidence="2 3">
    <name type="scientific">Mycobacterium ulcerans str. Harvey</name>
    <dbReference type="NCBI Taxonomy" id="1299332"/>
    <lineage>
        <taxon>Bacteria</taxon>
        <taxon>Bacillati</taxon>
        <taxon>Actinomycetota</taxon>
        <taxon>Actinomycetes</taxon>
        <taxon>Mycobacteriales</taxon>
        <taxon>Mycobacteriaceae</taxon>
        <taxon>Mycobacterium</taxon>
        <taxon>Mycobacterium ulcerans group</taxon>
    </lineage>
</organism>
<evidence type="ECO:0000256" key="1">
    <source>
        <dbReference type="SAM" id="MobiDB-lite"/>
    </source>
</evidence>
<dbReference type="EMBL" id="JAOL01000127">
    <property type="protein sequence ID" value="EUA89160.1"/>
    <property type="molecule type" value="Genomic_DNA"/>
</dbReference>
<comment type="caution">
    <text evidence="2">The sequence shown here is derived from an EMBL/GenBank/DDBJ whole genome shotgun (WGS) entry which is preliminary data.</text>
</comment>
<name>A0ABN0QWQ2_MYCUL</name>
<feature type="compositionally biased region" description="Basic residues" evidence="1">
    <location>
        <begin position="51"/>
        <end position="62"/>
    </location>
</feature>
<proteinExistence type="predicted"/>
<sequence length="62" mass="6654">MSSGRVGQDLAGGELVTRFEGPNRCSPAEPLSRSWMMSTPPARAASAKSARSPRSRRASVHR</sequence>
<reference evidence="2 3" key="1">
    <citation type="submission" date="2014-01" db="EMBL/GenBank/DDBJ databases">
        <authorList>
            <person name="Dobos K."/>
            <person name="Lenaerts A."/>
            <person name="Ordway D."/>
            <person name="DeGroote M.A."/>
            <person name="Parker T."/>
            <person name="Sizemore C."/>
            <person name="Tallon L.J."/>
            <person name="Sadzewicz L.K."/>
            <person name="Sengamalay N."/>
            <person name="Fraser C.M."/>
            <person name="Hine E."/>
            <person name="Shefchek K.A."/>
            <person name="Das S.P."/>
            <person name="Tettelin H."/>
        </authorList>
    </citation>
    <scope>NUCLEOTIDE SEQUENCE [LARGE SCALE GENOMIC DNA]</scope>
    <source>
        <strain evidence="2 3">Harvey</strain>
    </source>
</reference>
<evidence type="ECO:0000313" key="2">
    <source>
        <dbReference type="EMBL" id="EUA89160.1"/>
    </source>
</evidence>
<feature type="compositionally biased region" description="Low complexity" evidence="1">
    <location>
        <begin position="40"/>
        <end position="50"/>
    </location>
</feature>
<keyword evidence="3" id="KW-1185">Reference proteome</keyword>
<protein>
    <submittedName>
        <fullName evidence="2">Uncharacterized protein</fullName>
    </submittedName>
</protein>
<feature type="region of interest" description="Disordered" evidence="1">
    <location>
        <begin position="1"/>
        <end position="62"/>
    </location>
</feature>
<evidence type="ECO:0000313" key="3">
    <source>
        <dbReference type="Proteomes" id="UP000020681"/>
    </source>
</evidence>
<accession>A0ABN0QWQ2</accession>
<gene>
    <name evidence="2" type="ORF">I551_4392</name>
</gene>